<comment type="caution">
    <text evidence="2">The sequence shown here is derived from an EMBL/GenBank/DDBJ whole genome shotgun (WGS) entry which is preliminary data.</text>
</comment>
<feature type="domain" description="PB1-like" evidence="1">
    <location>
        <begin position="3"/>
        <end position="68"/>
    </location>
</feature>
<reference evidence="2" key="1">
    <citation type="submission" date="2022-04" db="EMBL/GenBank/DDBJ databases">
        <title>Carnegiea gigantea Genome sequencing and assembly v2.</title>
        <authorList>
            <person name="Copetti D."/>
            <person name="Sanderson M.J."/>
            <person name="Burquez A."/>
            <person name="Wojciechowski M.F."/>
        </authorList>
    </citation>
    <scope>NUCLEOTIDE SEQUENCE</scope>
    <source>
        <strain evidence="2">SGP5-SGP5p</strain>
        <tissue evidence="2">Aerial part</tissue>
    </source>
</reference>
<evidence type="ECO:0000259" key="1">
    <source>
        <dbReference type="Pfam" id="PF26130"/>
    </source>
</evidence>
<dbReference type="OrthoDB" id="1751576at2759"/>
<dbReference type="Proteomes" id="UP001153076">
    <property type="component" value="Unassembled WGS sequence"/>
</dbReference>
<dbReference type="EMBL" id="JAKOGI010001046">
    <property type="protein sequence ID" value="KAJ8428145.1"/>
    <property type="molecule type" value="Genomic_DNA"/>
</dbReference>
<gene>
    <name evidence="2" type="ORF">Cgig2_011518</name>
</gene>
<dbReference type="InterPro" id="IPR058594">
    <property type="entry name" value="PB1-like_dom_pln"/>
</dbReference>
<evidence type="ECO:0000313" key="3">
    <source>
        <dbReference type="Proteomes" id="UP001153076"/>
    </source>
</evidence>
<dbReference type="AlphaFoldDB" id="A0A9Q1GZY5"/>
<organism evidence="2 3">
    <name type="scientific">Carnegiea gigantea</name>
    <dbReference type="NCBI Taxonomy" id="171969"/>
    <lineage>
        <taxon>Eukaryota</taxon>
        <taxon>Viridiplantae</taxon>
        <taxon>Streptophyta</taxon>
        <taxon>Embryophyta</taxon>
        <taxon>Tracheophyta</taxon>
        <taxon>Spermatophyta</taxon>
        <taxon>Magnoliopsida</taxon>
        <taxon>eudicotyledons</taxon>
        <taxon>Gunneridae</taxon>
        <taxon>Pentapetalae</taxon>
        <taxon>Caryophyllales</taxon>
        <taxon>Cactineae</taxon>
        <taxon>Cactaceae</taxon>
        <taxon>Cactoideae</taxon>
        <taxon>Echinocereeae</taxon>
        <taxon>Carnegiea</taxon>
    </lineage>
</organism>
<name>A0A9Q1GZY5_9CARY</name>
<keyword evidence="3" id="KW-1185">Reference proteome</keyword>
<protein>
    <recommendedName>
        <fullName evidence="1">PB1-like domain-containing protein</fullName>
    </recommendedName>
</protein>
<dbReference type="Pfam" id="PF26130">
    <property type="entry name" value="PB1-like"/>
    <property type="match status" value="1"/>
</dbReference>
<accession>A0A9Q1GZY5</accession>
<sequence>MGDDDIVVEIHHGAKFVDGVKVEYVGSGVSKIEHVNIDKLSRFETIGLVKDIGFINVKEFYYLIPESSDIEYIPETEVDLEAFEDIAGSILITRCKRKINVGGGVDDDGCENNGDQHNLDTAVDDEWEIDVEDLETRDDEWAPARAKVAKCKKQKVVDKQDMDKAKSATTSIEQT</sequence>
<proteinExistence type="predicted"/>
<evidence type="ECO:0000313" key="2">
    <source>
        <dbReference type="EMBL" id="KAJ8428145.1"/>
    </source>
</evidence>